<keyword evidence="12" id="KW-1185">Reference proteome</keyword>
<evidence type="ECO:0000259" key="9">
    <source>
        <dbReference type="Pfam" id="PF02441"/>
    </source>
</evidence>
<dbReference type="InterPro" id="IPR036551">
    <property type="entry name" value="Flavin_trans-like"/>
</dbReference>
<feature type="domain" description="Flavoprotein" evidence="9">
    <location>
        <begin position="23"/>
        <end position="116"/>
    </location>
</feature>
<dbReference type="PANTHER" id="PTHR14359:SF6">
    <property type="entry name" value="PHOSPHOPANTOTHENOYLCYSTEINE DECARBOXYLASE"/>
    <property type="match status" value="1"/>
</dbReference>
<evidence type="ECO:0000256" key="6">
    <source>
        <dbReference type="ARBA" id="ARBA00038350"/>
    </source>
</evidence>
<name>A0A445FXY2_GLYSO</name>
<dbReference type="InterPro" id="IPR003382">
    <property type="entry name" value="Flavoprotein"/>
</dbReference>
<comment type="caution">
    <text evidence="11">The sequence shown here is derived from an EMBL/GenBank/DDBJ whole genome shotgun (WGS) entry which is preliminary data.</text>
</comment>
<keyword evidence="5" id="KW-0173">Coenzyme A biosynthesis</keyword>
<sequence>MDSSGERRADLRAKAKAMAEKPRVLLAACGSVCAVKFGNVCRSFAEWAVVKVVLTKSALRFIDEQTLPQHVTVYRDEKDWRTWKKLGDPMLHIELCNWAEIMVIAPLSANTLSKFSFNFFIMNTKSSSQDQSLNIHNPYYLRPGENLATALVSPILDSTNYTLWSRSMLVALSAKNKDKFVDRSIQGYASNRTLHTTWKRCNNMVVAWLVHSLSPSIRHSILWMDDARVILKDLRSRAKTTLPTLCMSAPKGNHTLDAQSTLQMSYVSPTCTMQQGRHTLGVETTQP</sequence>
<keyword evidence="3" id="KW-0285">Flavoprotein</keyword>
<comment type="pathway">
    <text evidence="7">Cofactor biosynthesis; coenzyme A biosynthesis; CoA from (R)-pantothenate: step 3/5.</text>
</comment>
<comment type="cofactor">
    <cofactor evidence="1">
        <name>FMN</name>
        <dbReference type="ChEBI" id="CHEBI:58210"/>
    </cofactor>
</comment>
<feature type="domain" description="Retrotransposon Copia-like N-terminal" evidence="10">
    <location>
        <begin position="145"/>
        <end position="185"/>
    </location>
</feature>
<dbReference type="GO" id="GO:0015937">
    <property type="term" value="P:coenzyme A biosynthetic process"/>
    <property type="evidence" value="ECO:0007669"/>
    <property type="project" value="UniProtKB-KW"/>
</dbReference>
<accession>A0A445FXY2</accession>
<dbReference type="Gene3D" id="3.40.50.1950">
    <property type="entry name" value="Flavin prenyltransferase-like"/>
    <property type="match status" value="1"/>
</dbReference>
<dbReference type="Proteomes" id="UP000289340">
    <property type="component" value="Chromosome 18"/>
</dbReference>
<dbReference type="PANTHER" id="PTHR14359">
    <property type="entry name" value="HOMO-OLIGOMERIC FLAVIN CONTAINING CYS DECARBOXYLASE FAMILY"/>
    <property type="match status" value="1"/>
</dbReference>
<reference evidence="11 12" key="1">
    <citation type="submission" date="2018-09" db="EMBL/GenBank/DDBJ databases">
        <title>A high-quality reference genome of wild soybean provides a powerful tool to mine soybean genomes.</title>
        <authorList>
            <person name="Xie M."/>
            <person name="Chung C.Y.L."/>
            <person name="Li M.-W."/>
            <person name="Wong F.-L."/>
            <person name="Chan T.-F."/>
            <person name="Lam H.-M."/>
        </authorList>
    </citation>
    <scope>NUCLEOTIDE SEQUENCE [LARGE SCALE GENOMIC DNA]</scope>
    <source>
        <strain evidence="12">cv. W05</strain>
        <tissue evidence="11">Hypocotyl of etiolated seedlings</tissue>
    </source>
</reference>
<keyword evidence="4" id="KW-0456">Lyase</keyword>
<evidence type="ECO:0000256" key="4">
    <source>
        <dbReference type="ARBA" id="ARBA00022793"/>
    </source>
</evidence>
<dbReference type="InterPro" id="IPR029472">
    <property type="entry name" value="Copia-like_N"/>
</dbReference>
<keyword evidence="2" id="KW-0341">Growth regulation</keyword>
<keyword evidence="4" id="KW-0210">Decarboxylase</keyword>
<dbReference type="GO" id="GO:0071513">
    <property type="term" value="C:phosphopantothenoylcysteine decarboxylase complex"/>
    <property type="evidence" value="ECO:0007669"/>
    <property type="project" value="TreeGrafter"/>
</dbReference>
<evidence type="ECO:0000256" key="5">
    <source>
        <dbReference type="ARBA" id="ARBA00022993"/>
    </source>
</evidence>
<evidence type="ECO:0000256" key="7">
    <source>
        <dbReference type="ARBA" id="ARBA00060685"/>
    </source>
</evidence>
<evidence type="ECO:0000256" key="1">
    <source>
        <dbReference type="ARBA" id="ARBA00001917"/>
    </source>
</evidence>
<dbReference type="SUPFAM" id="SSF52507">
    <property type="entry name" value="Homo-oligomeric flavin-containing Cys decarboxylases, HFCD"/>
    <property type="match status" value="1"/>
</dbReference>
<evidence type="ECO:0000313" key="11">
    <source>
        <dbReference type="EMBL" id="RZB53634.1"/>
    </source>
</evidence>
<gene>
    <name evidence="11" type="ORF">D0Y65_049532</name>
</gene>
<evidence type="ECO:0000256" key="8">
    <source>
        <dbReference type="ARBA" id="ARBA00066422"/>
    </source>
</evidence>
<evidence type="ECO:0000313" key="12">
    <source>
        <dbReference type="Proteomes" id="UP000289340"/>
    </source>
</evidence>
<dbReference type="EC" id="4.1.1.36" evidence="8"/>
<keyword evidence="3" id="KW-0288">FMN</keyword>
<evidence type="ECO:0000256" key="3">
    <source>
        <dbReference type="ARBA" id="ARBA00022643"/>
    </source>
</evidence>
<organism evidence="11 12">
    <name type="scientific">Glycine soja</name>
    <name type="common">Wild soybean</name>
    <dbReference type="NCBI Taxonomy" id="3848"/>
    <lineage>
        <taxon>Eukaryota</taxon>
        <taxon>Viridiplantae</taxon>
        <taxon>Streptophyta</taxon>
        <taxon>Embryophyta</taxon>
        <taxon>Tracheophyta</taxon>
        <taxon>Spermatophyta</taxon>
        <taxon>Magnoliopsida</taxon>
        <taxon>eudicotyledons</taxon>
        <taxon>Gunneridae</taxon>
        <taxon>Pentapetalae</taxon>
        <taxon>rosids</taxon>
        <taxon>fabids</taxon>
        <taxon>Fabales</taxon>
        <taxon>Fabaceae</taxon>
        <taxon>Papilionoideae</taxon>
        <taxon>50 kb inversion clade</taxon>
        <taxon>NPAAA clade</taxon>
        <taxon>indigoferoid/millettioid clade</taxon>
        <taxon>Phaseoleae</taxon>
        <taxon>Glycine</taxon>
        <taxon>Glycine subgen. Soja</taxon>
    </lineage>
</organism>
<proteinExistence type="inferred from homology"/>
<dbReference type="AlphaFoldDB" id="A0A445FXY2"/>
<evidence type="ECO:0000256" key="2">
    <source>
        <dbReference type="ARBA" id="ARBA00022604"/>
    </source>
</evidence>
<comment type="similarity">
    <text evidence="6">Belongs to the HFCD (homooligomeric flavin containing Cys decarboxylase) superfamily.</text>
</comment>
<dbReference type="GO" id="GO:0004633">
    <property type="term" value="F:phosphopantothenoylcysteine decarboxylase activity"/>
    <property type="evidence" value="ECO:0007669"/>
    <property type="project" value="UniProtKB-EC"/>
</dbReference>
<dbReference type="Pfam" id="PF14244">
    <property type="entry name" value="Retrotran_gag_3"/>
    <property type="match status" value="1"/>
</dbReference>
<dbReference type="Pfam" id="PF02441">
    <property type="entry name" value="Flavoprotein"/>
    <property type="match status" value="1"/>
</dbReference>
<dbReference type="GO" id="GO:0010181">
    <property type="term" value="F:FMN binding"/>
    <property type="evidence" value="ECO:0007669"/>
    <property type="project" value="TreeGrafter"/>
</dbReference>
<protein>
    <recommendedName>
        <fullName evidence="8">phosphopantothenoylcysteine decarboxylase</fullName>
        <ecNumber evidence="8">4.1.1.36</ecNumber>
    </recommendedName>
</protein>
<evidence type="ECO:0000259" key="10">
    <source>
        <dbReference type="Pfam" id="PF14244"/>
    </source>
</evidence>
<dbReference type="EMBL" id="QZWG01000018">
    <property type="protein sequence ID" value="RZB53634.1"/>
    <property type="molecule type" value="Genomic_DNA"/>
</dbReference>